<organism evidence="3 4">
    <name type="scientific">Micromonospora craterilacus</name>
    <dbReference type="NCBI Taxonomy" id="1655439"/>
    <lineage>
        <taxon>Bacteria</taxon>
        <taxon>Bacillati</taxon>
        <taxon>Actinomycetota</taxon>
        <taxon>Actinomycetes</taxon>
        <taxon>Micromonosporales</taxon>
        <taxon>Micromonosporaceae</taxon>
        <taxon>Micromonospora</taxon>
    </lineage>
</organism>
<dbReference type="AlphaFoldDB" id="A0A2W2ET79"/>
<dbReference type="EMBL" id="POTY01000122">
    <property type="protein sequence ID" value="PZG15608.1"/>
    <property type="molecule type" value="Genomic_DNA"/>
</dbReference>
<dbReference type="InterPro" id="IPR005114">
    <property type="entry name" value="Helicase_assoc"/>
</dbReference>
<accession>A0A2W2ET79</accession>
<evidence type="ECO:0000313" key="4">
    <source>
        <dbReference type="Proteomes" id="UP000248924"/>
    </source>
</evidence>
<dbReference type="Gene3D" id="3.40.50.300">
    <property type="entry name" value="P-loop containing nucleotide triphosphate hydrolases"/>
    <property type="match status" value="2"/>
</dbReference>
<keyword evidence="4" id="KW-1185">Reference proteome</keyword>
<feature type="domain" description="Helicase C-terminal" evidence="2">
    <location>
        <begin position="312"/>
        <end position="482"/>
    </location>
</feature>
<dbReference type="PANTHER" id="PTHR33418:SF1">
    <property type="entry name" value="HELICASE-ASSOCIATED DOMAIN-CONTAINING PROTEIN"/>
    <property type="match status" value="1"/>
</dbReference>
<name>A0A2W2ET79_9ACTN</name>
<protein>
    <recommendedName>
        <fullName evidence="5">Helicase</fullName>
    </recommendedName>
</protein>
<reference evidence="3 4" key="1">
    <citation type="submission" date="2018-01" db="EMBL/GenBank/DDBJ databases">
        <title>Draft genome sequence of Jishengella sp. NA12.</title>
        <authorList>
            <person name="Sahin N."/>
            <person name="Ay H."/>
            <person name="Saygin H."/>
        </authorList>
    </citation>
    <scope>NUCLEOTIDE SEQUENCE [LARGE SCALE GENOMIC DNA]</scope>
    <source>
        <strain evidence="3 4">NA12</strain>
    </source>
</reference>
<dbReference type="GO" id="GO:0003677">
    <property type="term" value="F:DNA binding"/>
    <property type="evidence" value="ECO:0007669"/>
    <property type="project" value="InterPro"/>
</dbReference>
<dbReference type="InterPro" id="IPR006935">
    <property type="entry name" value="Helicase/UvrB_N"/>
</dbReference>
<dbReference type="Gene3D" id="6.10.140.530">
    <property type="match status" value="4"/>
</dbReference>
<dbReference type="Proteomes" id="UP000248924">
    <property type="component" value="Unassembled WGS sequence"/>
</dbReference>
<dbReference type="GO" id="GO:0016787">
    <property type="term" value="F:hydrolase activity"/>
    <property type="evidence" value="ECO:0007669"/>
    <property type="project" value="InterPro"/>
</dbReference>
<dbReference type="PANTHER" id="PTHR33418">
    <property type="entry name" value="HELICASE-ASSOCIATED"/>
    <property type="match status" value="1"/>
</dbReference>
<dbReference type="InterPro" id="IPR014001">
    <property type="entry name" value="Helicase_ATP-bd"/>
</dbReference>
<sequence>MAATFARQNVMGGPLRLPFSPNTTRVTLAVADVTARPSAGVAHGLLEPAGWQRVAIPAAVAALRGGGRGQIHAACGTGKTVTAAHLAVELCPAGGLVVVACPTVTLVSQTLAVFASVATTVLAVCGDDGVTDAAVRAADLPAAVTTDVGAIGEWLRQPCDGIRLVVTTHRSAGVLAVALTTGHVPADLLVIDEAHHSAGAHHKHVAVLHDDATFPARRRLYLTATPRGGDMDDETILSMADPAVFGPVLYRYTFAQAIADGWLDDYRIAVVGVTRAEVLPLVRSLTGTRGLGAEEDGPLRNAMLVAACARAAVEFDLRRTIVYAPRIATSRAFATAFPDILAALPPNARPGTEVTCHHVDGRHNAVDRSAFLADLAHPPHGGWTVLTNVRCLGEGVDVPAVDSVVFTHPKGSAVEVVQAVGRALRRNLAGTGTATILIPVLVGDDTHVDAQADADGYHALWQVVRAMRAHDENLAIALDDQRQRLASTPSLPEKIVVRLPDGYDIDQYLRHITVRLVTATTSPWWEGYGAAACYHAFHGHLHLTVDHVTDDGYPLGRWIHHQRKARRAGHLPPERVQALDTLAMLWDPRASRWERGFVHAAAYRSRLGHLRVPPDHVTTDGFPLGTWIREQRKQRKAGRLDPVRTAALERLGIEWDPYQAMWDRGITHAVAFHAQHGHLRVLHDHTCDDGYRLGQFIVAQRMLRKRGTLTPDRIAQLDALGMMWDIREHTFTTGLHHARAYVDLHGTLCVSISTHTRDGYHLGRWLSKLRAKLRAGTLPPEWAVALDAISTTWRAVANPRQR</sequence>
<feature type="domain" description="Helicase ATP-binding" evidence="1">
    <location>
        <begin position="60"/>
        <end position="244"/>
    </location>
</feature>
<gene>
    <name evidence="3" type="ORF">C1I95_19240</name>
</gene>
<dbReference type="PROSITE" id="PS51194">
    <property type="entry name" value="HELICASE_CTER"/>
    <property type="match status" value="1"/>
</dbReference>
<dbReference type="SMART" id="SM00490">
    <property type="entry name" value="HELICc"/>
    <property type="match status" value="1"/>
</dbReference>
<dbReference type="Pfam" id="PF04851">
    <property type="entry name" value="ResIII"/>
    <property type="match status" value="1"/>
</dbReference>
<dbReference type="SMART" id="SM00487">
    <property type="entry name" value="DEXDc"/>
    <property type="match status" value="1"/>
</dbReference>
<evidence type="ECO:0008006" key="5">
    <source>
        <dbReference type="Google" id="ProtNLM"/>
    </source>
</evidence>
<evidence type="ECO:0000259" key="2">
    <source>
        <dbReference type="PROSITE" id="PS51194"/>
    </source>
</evidence>
<dbReference type="PROSITE" id="PS51192">
    <property type="entry name" value="HELICASE_ATP_BIND_1"/>
    <property type="match status" value="1"/>
</dbReference>
<evidence type="ECO:0000313" key="3">
    <source>
        <dbReference type="EMBL" id="PZG15608.1"/>
    </source>
</evidence>
<dbReference type="Pfam" id="PF03457">
    <property type="entry name" value="HA"/>
    <property type="match status" value="4"/>
</dbReference>
<dbReference type="InterPro" id="IPR001650">
    <property type="entry name" value="Helicase_C-like"/>
</dbReference>
<comment type="caution">
    <text evidence="3">The sequence shown here is derived from an EMBL/GenBank/DDBJ whole genome shotgun (WGS) entry which is preliminary data.</text>
</comment>
<evidence type="ECO:0000259" key="1">
    <source>
        <dbReference type="PROSITE" id="PS51192"/>
    </source>
</evidence>
<dbReference type="Pfam" id="PF00271">
    <property type="entry name" value="Helicase_C"/>
    <property type="match status" value="1"/>
</dbReference>
<dbReference type="InterPro" id="IPR027417">
    <property type="entry name" value="P-loop_NTPase"/>
</dbReference>
<dbReference type="SUPFAM" id="SSF52540">
    <property type="entry name" value="P-loop containing nucleoside triphosphate hydrolases"/>
    <property type="match status" value="1"/>
</dbReference>
<proteinExistence type="predicted"/>
<dbReference type="GO" id="GO:0005524">
    <property type="term" value="F:ATP binding"/>
    <property type="evidence" value="ECO:0007669"/>
    <property type="project" value="InterPro"/>
</dbReference>